<keyword evidence="2" id="KW-1185">Reference proteome</keyword>
<dbReference type="Proteomes" id="UP001432995">
    <property type="component" value="Unassembled WGS sequence"/>
</dbReference>
<proteinExistence type="predicted"/>
<dbReference type="EMBL" id="JBELQD010000005">
    <property type="protein sequence ID" value="MER2288118.1"/>
    <property type="molecule type" value="Genomic_DNA"/>
</dbReference>
<evidence type="ECO:0000313" key="1">
    <source>
        <dbReference type="EMBL" id="MER2288118.1"/>
    </source>
</evidence>
<dbReference type="InterPro" id="IPR007460">
    <property type="entry name" value="BrnT_toxin"/>
</dbReference>
<name>A0ABV1R011_9HYPH</name>
<gene>
    <name evidence="1" type="ORF">ABS770_07610</name>
</gene>
<accession>A0ABV1R011</accession>
<organism evidence="1 2">
    <name type="scientific">Methylobacterium brachiatum</name>
    <dbReference type="NCBI Taxonomy" id="269660"/>
    <lineage>
        <taxon>Bacteria</taxon>
        <taxon>Pseudomonadati</taxon>
        <taxon>Pseudomonadota</taxon>
        <taxon>Alphaproteobacteria</taxon>
        <taxon>Hyphomicrobiales</taxon>
        <taxon>Methylobacteriaceae</taxon>
        <taxon>Methylobacterium</taxon>
    </lineage>
</organism>
<dbReference type="Gene3D" id="3.10.450.530">
    <property type="entry name" value="Ribonuclease toxin, BrnT, of type II toxin-antitoxin system"/>
    <property type="match status" value="1"/>
</dbReference>
<comment type="caution">
    <text evidence="1">The sequence shown here is derived from an EMBL/GenBank/DDBJ whole genome shotgun (WGS) entry which is preliminary data.</text>
</comment>
<dbReference type="Pfam" id="PF04365">
    <property type="entry name" value="BrnT_toxin"/>
    <property type="match status" value="1"/>
</dbReference>
<sequence length="97" mass="11514">MGEDDQTAWDDRKNELNIRRHGIDFAGLREIFDGRFALTREDTRRDYGERRFNTLVALNGVVLNVTFTPRNGKRRIVSARIANRRERQLYHAHREES</sequence>
<reference evidence="1" key="1">
    <citation type="submission" date="2024-06" db="EMBL/GenBank/DDBJ databases">
        <authorList>
            <person name="Campbell A.G."/>
        </authorList>
    </citation>
    <scope>NUCLEOTIDE SEQUENCE</scope>
    <source>
        <strain evidence="1">EM17</strain>
    </source>
</reference>
<protein>
    <submittedName>
        <fullName evidence="1">BrnT family toxin</fullName>
    </submittedName>
</protein>
<dbReference type="RefSeq" id="WP_007561580.1">
    <property type="nucleotide sequence ID" value="NZ_JBELQD010000005.1"/>
</dbReference>
<dbReference type="InterPro" id="IPR038573">
    <property type="entry name" value="BrnT_sf"/>
</dbReference>
<evidence type="ECO:0000313" key="2">
    <source>
        <dbReference type="Proteomes" id="UP001432995"/>
    </source>
</evidence>